<gene>
    <name evidence="5" type="ORF">SAMN05216241_102282</name>
</gene>
<dbReference type="GO" id="GO:0006355">
    <property type="term" value="P:regulation of DNA-templated transcription"/>
    <property type="evidence" value="ECO:0007669"/>
    <property type="project" value="InterPro"/>
</dbReference>
<evidence type="ECO:0000313" key="5">
    <source>
        <dbReference type="EMBL" id="SDF76823.1"/>
    </source>
</evidence>
<dbReference type="CDD" id="cd06170">
    <property type="entry name" value="LuxR_C_like"/>
    <property type="match status" value="1"/>
</dbReference>
<keyword evidence="2" id="KW-0238">DNA-binding</keyword>
<dbReference type="PROSITE" id="PS00622">
    <property type="entry name" value="HTH_LUXR_1"/>
    <property type="match status" value="1"/>
</dbReference>
<evidence type="ECO:0000256" key="3">
    <source>
        <dbReference type="ARBA" id="ARBA00023163"/>
    </source>
</evidence>
<dbReference type="InterPro" id="IPR016032">
    <property type="entry name" value="Sig_transdc_resp-reg_C-effctor"/>
</dbReference>
<proteinExistence type="predicted"/>
<dbReference type="Gene3D" id="1.10.10.10">
    <property type="entry name" value="Winged helix-like DNA-binding domain superfamily/Winged helix DNA-binding domain"/>
    <property type="match status" value="1"/>
</dbReference>
<dbReference type="Pfam" id="PF00196">
    <property type="entry name" value="GerE"/>
    <property type="match status" value="1"/>
</dbReference>
<dbReference type="RefSeq" id="WP_176758516.1">
    <property type="nucleotide sequence ID" value="NZ_FNCE01000002.1"/>
</dbReference>
<evidence type="ECO:0000259" key="4">
    <source>
        <dbReference type="PROSITE" id="PS50043"/>
    </source>
</evidence>
<accession>A0A1G7NS97</accession>
<name>A0A1G7NS97_9PROT</name>
<protein>
    <submittedName>
        <fullName evidence="5">Two component transcriptional regulator, LuxR family</fullName>
    </submittedName>
</protein>
<organism evidence="5 6">
    <name type="scientific">Limimonas halophila</name>
    <dbReference type="NCBI Taxonomy" id="1082479"/>
    <lineage>
        <taxon>Bacteria</taxon>
        <taxon>Pseudomonadati</taxon>
        <taxon>Pseudomonadota</taxon>
        <taxon>Alphaproteobacteria</taxon>
        <taxon>Rhodospirillales</taxon>
        <taxon>Rhodovibrionaceae</taxon>
        <taxon>Limimonas</taxon>
    </lineage>
</organism>
<dbReference type="SMART" id="SM00421">
    <property type="entry name" value="HTH_LUXR"/>
    <property type="match status" value="1"/>
</dbReference>
<dbReference type="PANTHER" id="PTHR44688">
    <property type="entry name" value="DNA-BINDING TRANSCRIPTIONAL ACTIVATOR DEVR_DOSR"/>
    <property type="match status" value="1"/>
</dbReference>
<keyword evidence="3" id="KW-0804">Transcription</keyword>
<evidence type="ECO:0000256" key="1">
    <source>
        <dbReference type="ARBA" id="ARBA00023015"/>
    </source>
</evidence>
<evidence type="ECO:0000256" key="2">
    <source>
        <dbReference type="ARBA" id="ARBA00023125"/>
    </source>
</evidence>
<feature type="domain" description="HTH luxR-type" evidence="4">
    <location>
        <begin position="143"/>
        <end position="208"/>
    </location>
</feature>
<dbReference type="SUPFAM" id="SSF46894">
    <property type="entry name" value="C-terminal effector domain of the bipartite response regulators"/>
    <property type="match status" value="1"/>
</dbReference>
<dbReference type="PROSITE" id="PS50043">
    <property type="entry name" value="HTH_LUXR_2"/>
    <property type="match status" value="1"/>
</dbReference>
<sequence length="216" mass="23664">MPASTQGTAPQLRAAVISADPDLAKEVAFAVERGPQCTAESYDGISAFFERSGGSYDVVLADPESLRSLSEEKFQWLSRGHTVVLMVPEADIARVPRLIEQVDAILVRDRQLEVAGAVIYLAHHGYAVMPRGASAVPVADALRLRLIHHLTSREMAILALLGQGADNRTISSMLGISEASVKGHLRSLFRKLHVRNRTEAAILYTHMADKVPRYER</sequence>
<reference evidence="5 6" key="1">
    <citation type="submission" date="2016-10" db="EMBL/GenBank/DDBJ databases">
        <authorList>
            <person name="de Groot N.N."/>
        </authorList>
    </citation>
    <scope>NUCLEOTIDE SEQUENCE [LARGE SCALE GENOMIC DNA]</scope>
    <source>
        <strain evidence="5 6">DSM 25584</strain>
    </source>
</reference>
<keyword evidence="1" id="KW-0805">Transcription regulation</keyword>
<dbReference type="STRING" id="1082479.SAMN05216241_102282"/>
<dbReference type="PRINTS" id="PR00038">
    <property type="entry name" value="HTHLUXR"/>
</dbReference>
<keyword evidence="6" id="KW-1185">Reference proteome</keyword>
<dbReference type="AlphaFoldDB" id="A0A1G7NS97"/>
<dbReference type="PANTHER" id="PTHR44688:SF16">
    <property type="entry name" value="DNA-BINDING TRANSCRIPTIONAL ACTIVATOR DEVR_DOSR"/>
    <property type="match status" value="1"/>
</dbReference>
<dbReference type="InterPro" id="IPR000792">
    <property type="entry name" value="Tscrpt_reg_LuxR_C"/>
</dbReference>
<dbReference type="Proteomes" id="UP000199415">
    <property type="component" value="Unassembled WGS sequence"/>
</dbReference>
<dbReference type="EMBL" id="FNCE01000002">
    <property type="protein sequence ID" value="SDF76823.1"/>
    <property type="molecule type" value="Genomic_DNA"/>
</dbReference>
<dbReference type="GO" id="GO:0003677">
    <property type="term" value="F:DNA binding"/>
    <property type="evidence" value="ECO:0007669"/>
    <property type="project" value="UniProtKB-KW"/>
</dbReference>
<dbReference type="InterPro" id="IPR036388">
    <property type="entry name" value="WH-like_DNA-bd_sf"/>
</dbReference>
<evidence type="ECO:0000313" key="6">
    <source>
        <dbReference type="Proteomes" id="UP000199415"/>
    </source>
</evidence>